<feature type="domain" description="Flavodoxin-like fold" evidence="1">
    <location>
        <begin position="8"/>
        <end position="194"/>
    </location>
</feature>
<proteinExistence type="predicted"/>
<dbReference type="Proteomes" id="UP000004978">
    <property type="component" value="Unassembled WGS sequence"/>
</dbReference>
<dbReference type="InterPro" id="IPR050104">
    <property type="entry name" value="FMN-dep_NADH:Q_OxRdtase_AzoR1"/>
</dbReference>
<keyword evidence="3" id="KW-1185">Reference proteome</keyword>
<evidence type="ECO:0000259" key="1">
    <source>
        <dbReference type="Pfam" id="PF02525"/>
    </source>
</evidence>
<comment type="caution">
    <text evidence="2">The sequence shown here is derived from an EMBL/GenBank/DDBJ whole genome shotgun (WGS) entry which is preliminary data.</text>
</comment>
<dbReference type="RefSeq" id="WP_006608735.1">
    <property type="nucleotide sequence ID" value="NZ_AFXA01000011.1"/>
</dbReference>
<dbReference type="EMBL" id="AFXA01000011">
    <property type="protein sequence ID" value="EGV00122.1"/>
    <property type="molecule type" value="Genomic_DNA"/>
</dbReference>
<dbReference type="PANTHER" id="PTHR43741">
    <property type="entry name" value="FMN-DEPENDENT NADH-AZOREDUCTASE 1"/>
    <property type="match status" value="1"/>
</dbReference>
<dbReference type="NCBIfam" id="NF002370">
    <property type="entry name" value="PRK01355.1"/>
    <property type="match status" value="1"/>
</dbReference>
<dbReference type="AlphaFoldDB" id="F9UKB7"/>
<dbReference type="Pfam" id="PF02525">
    <property type="entry name" value="Flavodoxin_2"/>
    <property type="match status" value="1"/>
</dbReference>
<dbReference type="STRING" id="1037410.MCSF7_01641"/>
<accession>F9UKB7</accession>
<dbReference type="PANTHER" id="PTHR43741:SF4">
    <property type="entry name" value="FMN-DEPENDENT NADH:QUINONE OXIDOREDUCTASE"/>
    <property type="match status" value="1"/>
</dbReference>
<sequence length="203" mass="22654">MQEKKAIRVLSVNGSVNAESLSWAANLTLVDYLLENREKSHLKFLDLNDSPFAKKSLNAKNFQKFFSDGDSDEFIDLLKNTDVLIISSPMINFNYSSLVKNFLDAVCVADKTFSYKYAKQGGSIGLLDHLQVIIIGTQGAPKGWYEFGDHVRALEGTFNFLGAKQIDSLLIAGTKVEPLKSLTQKQILEQYKDQLLALANKVQ</sequence>
<organism evidence="2 3">
    <name type="scientific">Mycoplasmopsis columbina SF7</name>
    <dbReference type="NCBI Taxonomy" id="1037410"/>
    <lineage>
        <taxon>Bacteria</taxon>
        <taxon>Bacillati</taxon>
        <taxon>Mycoplasmatota</taxon>
        <taxon>Mycoplasmoidales</taxon>
        <taxon>Metamycoplasmataceae</taxon>
        <taxon>Mycoplasmopsis</taxon>
    </lineage>
</organism>
<evidence type="ECO:0000313" key="3">
    <source>
        <dbReference type="Proteomes" id="UP000004978"/>
    </source>
</evidence>
<dbReference type="eggNOG" id="COG1182">
    <property type="taxonomic scope" value="Bacteria"/>
</dbReference>
<protein>
    <submittedName>
        <fullName evidence="2">Fmn-dependent NADH-azoreductase</fullName>
    </submittedName>
</protein>
<name>F9UKB7_9BACT</name>
<reference evidence="2 3" key="1">
    <citation type="journal article" date="2013" name="Genome Announc.">
        <title>Genome Sequence of Mycoplasma columbinum Strain SF7.</title>
        <authorList>
            <person name="Guo Z."/>
            <person name="Xu X."/>
            <person name="Zheng Q."/>
            <person name="Li T."/>
            <person name="Kuang S."/>
            <person name="Zhang Z."/>
            <person name="Chen Y."/>
            <person name="Lu X."/>
            <person name="Zhou R."/>
            <person name="Bi D."/>
            <person name="Jin H."/>
        </authorList>
    </citation>
    <scope>NUCLEOTIDE SEQUENCE [LARGE SCALE GENOMIC DNA]</scope>
    <source>
        <strain evidence="2 3">SF7</strain>
    </source>
</reference>
<dbReference type="SUPFAM" id="SSF52218">
    <property type="entry name" value="Flavoproteins"/>
    <property type="match status" value="1"/>
</dbReference>
<evidence type="ECO:0000313" key="2">
    <source>
        <dbReference type="EMBL" id="EGV00122.1"/>
    </source>
</evidence>
<dbReference type="InterPro" id="IPR029039">
    <property type="entry name" value="Flavoprotein-like_sf"/>
</dbReference>
<gene>
    <name evidence="2" type="ORF">MCSF7_01641</name>
</gene>
<dbReference type="Gene3D" id="3.40.50.360">
    <property type="match status" value="1"/>
</dbReference>
<dbReference type="InterPro" id="IPR003680">
    <property type="entry name" value="Flavodoxin_fold"/>
</dbReference>